<dbReference type="GO" id="GO:0005743">
    <property type="term" value="C:mitochondrial inner membrane"/>
    <property type="evidence" value="ECO:0007669"/>
    <property type="project" value="UniProtKB-SubCell"/>
</dbReference>
<reference evidence="12 13" key="1">
    <citation type="submission" date="2019-04" db="EMBL/GenBank/DDBJ databases">
        <title>High contiguity whole genome sequence and gene annotation resource for two Venturia nashicola isolates.</title>
        <authorList>
            <person name="Prokchorchik M."/>
            <person name="Won K."/>
            <person name="Lee Y."/>
            <person name="Choi E.D."/>
            <person name="Segonzac C."/>
            <person name="Sohn K.H."/>
        </authorList>
    </citation>
    <scope>NUCLEOTIDE SEQUENCE [LARGE SCALE GENOMIC DNA]</scope>
    <source>
        <strain evidence="12 13">PRI2</strain>
    </source>
</reference>
<dbReference type="OrthoDB" id="4243at2759"/>
<dbReference type="GO" id="GO:0046872">
    <property type="term" value="F:metal ion binding"/>
    <property type="evidence" value="ECO:0007669"/>
    <property type="project" value="UniProtKB-KW"/>
</dbReference>
<feature type="compositionally biased region" description="Pro residues" evidence="11">
    <location>
        <begin position="11"/>
        <end position="24"/>
    </location>
</feature>
<proteinExistence type="inferred from homology"/>
<comment type="similarity">
    <text evidence="2 10">Belongs to the cytochrome c-type heme lyase family.</text>
</comment>
<keyword evidence="3 10" id="KW-0349">Heme</keyword>
<keyword evidence="6 10" id="KW-0408">Iron</keyword>
<evidence type="ECO:0000313" key="12">
    <source>
        <dbReference type="EMBL" id="TID15555.1"/>
    </source>
</evidence>
<evidence type="ECO:0000256" key="11">
    <source>
        <dbReference type="SAM" id="MobiDB-lite"/>
    </source>
</evidence>
<keyword evidence="4 10" id="KW-0479">Metal-binding</keyword>
<evidence type="ECO:0000256" key="6">
    <source>
        <dbReference type="ARBA" id="ARBA00023004"/>
    </source>
</evidence>
<accession>A0A4Z1NIY6</accession>
<comment type="subcellular location">
    <subcellularLocation>
        <location evidence="1 10">Mitochondrion inner membrane</location>
    </subcellularLocation>
</comment>
<dbReference type="PROSITE" id="PS00821">
    <property type="entry name" value="CYTO_HEME_LYASE_1"/>
    <property type="match status" value="1"/>
</dbReference>
<dbReference type="PANTHER" id="PTHR12743">
    <property type="entry name" value="CYTOCHROME C1 HEME LYASE"/>
    <property type="match status" value="1"/>
</dbReference>
<keyword evidence="5 10" id="KW-0999">Mitochondrion inner membrane</keyword>
<dbReference type="Pfam" id="PF01265">
    <property type="entry name" value="Cyto_heme_lyase"/>
    <property type="match status" value="1"/>
</dbReference>
<evidence type="ECO:0000256" key="10">
    <source>
        <dbReference type="RuleBase" id="RU363130"/>
    </source>
</evidence>
<evidence type="ECO:0000256" key="1">
    <source>
        <dbReference type="ARBA" id="ARBA00004273"/>
    </source>
</evidence>
<dbReference type="PANTHER" id="PTHR12743:SF0">
    <property type="entry name" value="HOLOCYTOCHROME C-TYPE SYNTHASE"/>
    <property type="match status" value="1"/>
</dbReference>
<evidence type="ECO:0000256" key="9">
    <source>
        <dbReference type="ARBA" id="ARBA00023239"/>
    </source>
</evidence>
<comment type="catalytic activity">
    <reaction evidence="10">
        <text>holo-[cytochrome c] = apo-[cytochrome c] + heme b</text>
        <dbReference type="Rhea" id="RHEA:22648"/>
        <dbReference type="Rhea" id="RHEA-COMP:10725"/>
        <dbReference type="Rhea" id="RHEA-COMP:10726"/>
        <dbReference type="ChEBI" id="CHEBI:29950"/>
        <dbReference type="ChEBI" id="CHEBI:60344"/>
        <dbReference type="ChEBI" id="CHEBI:83739"/>
        <dbReference type="EC" id="4.4.1.17"/>
    </reaction>
</comment>
<organism evidence="12 13">
    <name type="scientific">Venturia nashicola</name>
    <dbReference type="NCBI Taxonomy" id="86259"/>
    <lineage>
        <taxon>Eukaryota</taxon>
        <taxon>Fungi</taxon>
        <taxon>Dikarya</taxon>
        <taxon>Ascomycota</taxon>
        <taxon>Pezizomycotina</taxon>
        <taxon>Dothideomycetes</taxon>
        <taxon>Pleosporomycetidae</taxon>
        <taxon>Venturiales</taxon>
        <taxon>Venturiaceae</taxon>
        <taxon>Venturia</taxon>
    </lineage>
</organism>
<dbReference type="Proteomes" id="UP000298493">
    <property type="component" value="Unassembled WGS sequence"/>
</dbReference>
<evidence type="ECO:0000256" key="3">
    <source>
        <dbReference type="ARBA" id="ARBA00022617"/>
    </source>
</evidence>
<protein>
    <recommendedName>
        <fullName evidence="10">Holocytochrome c-type synthase</fullName>
        <ecNumber evidence="10">4.4.1.17</ecNumber>
    </recommendedName>
</protein>
<name>A0A4Z1NIY6_9PEZI</name>
<keyword evidence="7 10" id="KW-0496">Mitochondrion</keyword>
<evidence type="ECO:0000256" key="7">
    <source>
        <dbReference type="ARBA" id="ARBA00023128"/>
    </source>
</evidence>
<feature type="compositionally biased region" description="Basic and acidic residues" evidence="11">
    <location>
        <begin position="123"/>
        <end position="140"/>
    </location>
</feature>
<dbReference type="EC" id="4.4.1.17" evidence="10"/>
<keyword evidence="9 10" id="KW-0456">Lyase</keyword>
<dbReference type="PROSITE" id="PS00822">
    <property type="entry name" value="CYTO_HEME_LYASE_2"/>
    <property type="match status" value="1"/>
</dbReference>
<evidence type="ECO:0000256" key="4">
    <source>
        <dbReference type="ARBA" id="ARBA00022723"/>
    </source>
</evidence>
<dbReference type="STRING" id="86259.A0A4Z1NIY6"/>
<comment type="function">
    <text evidence="10">Lyase that catalyzes the covalent linking of the heme group to the cytochrome C apoprotein to produce the mature functional cytochrome.</text>
</comment>
<evidence type="ECO:0000256" key="2">
    <source>
        <dbReference type="ARBA" id="ARBA00007255"/>
    </source>
</evidence>
<dbReference type="AlphaFoldDB" id="A0A4Z1NIY6"/>
<dbReference type="InterPro" id="IPR000511">
    <property type="entry name" value="Holocyt_c/c1_synthase"/>
</dbReference>
<keyword evidence="13" id="KW-1185">Reference proteome</keyword>
<evidence type="ECO:0000313" key="13">
    <source>
        <dbReference type="Proteomes" id="UP000298493"/>
    </source>
</evidence>
<evidence type="ECO:0000256" key="8">
    <source>
        <dbReference type="ARBA" id="ARBA00023136"/>
    </source>
</evidence>
<gene>
    <name evidence="12" type="ORF">E6O75_ATG07883</name>
</gene>
<feature type="region of interest" description="Disordered" evidence="11">
    <location>
        <begin position="1"/>
        <end position="140"/>
    </location>
</feature>
<sequence length="287" mass="31515">MGQSTSNEDITPPPPPESSLPLIPPHKIDPKADASDAEACPVDHKTREAWLAQARQKAASAQPTAPTSTSPPPAPSIPTGESCDSTSISQSTPPPSAILSKLGLDERREVSTIPRAAASTDIEADKKPANNEIESGKDKSGKWIYPSEQMFFEAMRRKNYDPQAEDMRSIVPIHNAVNERAWSEILEWEKGQGSESCGGPKLLSFMGTSKALTPRARFNTLLGYTAPFDRHDWVIDRCGKRVDYVIDFYSGRDENKPGKSLNFYLDVRPKLNSWDGVVLRARKAVGL</sequence>
<comment type="caution">
    <text evidence="12">The sequence shown here is derived from an EMBL/GenBank/DDBJ whole genome shotgun (WGS) entry which is preliminary data.</text>
</comment>
<dbReference type="EMBL" id="SNSC02000020">
    <property type="protein sequence ID" value="TID15555.1"/>
    <property type="molecule type" value="Genomic_DNA"/>
</dbReference>
<evidence type="ECO:0000256" key="5">
    <source>
        <dbReference type="ARBA" id="ARBA00022792"/>
    </source>
</evidence>
<feature type="compositionally biased region" description="Low complexity" evidence="11">
    <location>
        <begin position="58"/>
        <end position="68"/>
    </location>
</feature>
<keyword evidence="8 10" id="KW-0472">Membrane</keyword>
<dbReference type="GO" id="GO:0004408">
    <property type="term" value="F:holocytochrome-c synthase activity"/>
    <property type="evidence" value="ECO:0007669"/>
    <property type="project" value="UniProtKB-EC"/>
</dbReference>